<sequence length="146" mass="15983">MGNRHTIKWTVRTAEATEDYVKGIKETPKSWAKCTCEAADNYKTGVDAAHVKASMRKAVQKLGQQGFLQKTLAKGPQRFAEGVTGAGDAYEKGYEPFHKTIPTILLGPRFPRGDPRNLERCKAVCTAMGQKKVELAGTGKVTCPEK</sequence>
<dbReference type="EMBL" id="MT143163">
    <property type="protein sequence ID" value="QJA93611.1"/>
    <property type="molecule type" value="Genomic_DNA"/>
</dbReference>
<proteinExistence type="predicted"/>
<reference evidence="1" key="1">
    <citation type="submission" date="2020-03" db="EMBL/GenBank/DDBJ databases">
        <title>The deep terrestrial virosphere.</title>
        <authorList>
            <person name="Holmfeldt K."/>
            <person name="Nilsson E."/>
            <person name="Simone D."/>
            <person name="Lopez-Fernandez M."/>
            <person name="Wu X."/>
            <person name="de Brujin I."/>
            <person name="Lundin D."/>
            <person name="Andersson A."/>
            <person name="Bertilsson S."/>
            <person name="Dopson M."/>
        </authorList>
    </citation>
    <scope>NUCLEOTIDE SEQUENCE</scope>
    <source>
        <strain evidence="1">MM415B04174</strain>
    </source>
</reference>
<evidence type="ECO:0000313" key="1">
    <source>
        <dbReference type="EMBL" id="QJA93611.1"/>
    </source>
</evidence>
<gene>
    <name evidence="1" type="ORF">MM415B04174_0003</name>
</gene>
<protein>
    <submittedName>
        <fullName evidence="1">Uncharacterized protein</fullName>
    </submittedName>
</protein>
<organism evidence="1">
    <name type="scientific">viral metagenome</name>
    <dbReference type="NCBI Taxonomy" id="1070528"/>
    <lineage>
        <taxon>unclassified sequences</taxon>
        <taxon>metagenomes</taxon>
        <taxon>organismal metagenomes</taxon>
    </lineage>
</organism>
<dbReference type="AlphaFoldDB" id="A0A6M3LKN6"/>
<accession>A0A6M3LKN6</accession>
<name>A0A6M3LKN6_9ZZZZ</name>